<name>A0ABW7WH51_9NOCA</name>
<dbReference type="Proteomes" id="UP001611450">
    <property type="component" value="Unassembled WGS sequence"/>
</dbReference>
<comment type="caution">
    <text evidence="2">The sequence shown here is derived from an EMBL/GenBank/DDBJ whole genome shotgun (WGS) entry which is preliminary data.</text>
</comment>
<reference evidence="2 3" key="1">
    <citation type="submission" date="2024-10" db="EMBL/GenBank/DDBJ databases">
        <title>The Natural Products Discovery Center: Release of the First 8490 Sequenced Strains for Exploring Actinobacteria Biosynthetic Diversity.</title>
        <authorList>
            <person name="Kalkreuter E."/>
            <person name="Kautsar S.A."/>
            <person name="Yang D."/>
            <person name="Bader C.D."/>
            <person name="Teijaro C.N."/>
            <person name="Fluegel L."/>
            <person name="Davis C.M."/>
            <person name="Simpson J.R."/>
            <person name="Lauterbach L."/>
            <person name="Steele A.D."/>
            <person name="Gui C."/>
            <person name="Meng S."/>
            <person name="Li G."/>
            <person name="Viehrig K."/>
            <person name="Ye F."/>
            <person name="Su P."/>
            <person name="Kiefer A.F."/>
            <person name="Nichols A."/>
            <person name="Cepeda A.J."/>
            <person name="Yan W."/>
            <person name="Fan B."/>
            <person name="Jiang Y."/>
            <person name="Adhikari A."/>
            <person name="Zheng C.-J."/>
            <person name="Schuster L."/>
            <person name="Cowan T.M."/>
            <person name="Smanski M.J."/>
            <person name="Chevrette M.G."/>
            <person name="De Carvalho L.P.S."/>
            <person name="Shen B."/>
        </authorList>
    </citation>
    <scope>NUCLEOTIDE SEQUENCE [LARGE SCALE GENOMIC DNA]</scope>
    <source>
        <strain evidence="2 3">NPDC019626</strain>
    </source>
</reference>
<evidence type="ECO:0000256" key="1">
    <source>
        <dbReference type="SAM" id="MobiDB-lite"/>
    </source>
</evidence>
<keyword evidence="3" id="KW-1185">Reference proteome</keyword>
<protein>
    <submittedName>
        <fullName evidence="2">Uncharacterized protein</fullName>
    </submittedName>
</protein>
<dbReference type="EMBL" id="JBIRXV010000003">
    <property type="protein sequence ID" value="MFI2322304.1"/>
    <property type="molecule type" value="Genomic_DNA"/>
</dbReference>
<feature type="region of interest" description="Disordered" evidence="1">
    <location>
        <begin position="26"/>
        <end position="45"/>
    </location>
</feature>
<sequence>MSSSFRVDSRAPLMTHRPLSARARACGEFPGRATRRTAGRGVETE</sequence>
<evidence type="ECO:0000313" key="3">
    <source>
        <dbReference type="Proteomes" id="UP001611450"/>
    </source>
</evidence>
<dbReference type="RefSeq" id="WP_396947217.1">
    <property type="nucleotide sequence ID" value="NZ_JBIRXV010000003.1"/>
</dbReference>
<proteinExistence type="predicted"/>
<evidence type="ECO:0000313" key="2">
    <source>
        <dbReference type="EMBL" id="MFI2322304.1"/>
    </source>
</evidence>
<gene>
    <name evidence="2" type="ORF">ACH47G_17605</name>
</gene>
<organism evidence="2 3">
    <name type="scientific">Nocardia beijingensis</name>
    <dbReference type="NCBI Taxonomy" id="95162"/>
    <lineage>
        <taxon>Bacteria</taxon>
        <taxon>Bacillati</taxon>
        <taxon>Actinomycetota</taxon>
        <taxon>Actinomycetes</taxon>
        <taxon>Mycobacteriales</taxon>
        <taxon>Nocardiaceae</taxon>
        <taxon>Nocardia</taxon>
    </lineage>
</organism>
<accession>A0ABW7WH51</accession>